<reference evidence="6" key="1">
    <citation type="journal article" date="2006" name="Science">
        <title>Phytophthora genome sequences uncover evolutionary origins and mechanisms of pathogenesis.</title>
        <authorList>
            <person name="Tyler B.M."/>
            <person name="Tripathy S."/>
            <person name="Zhang X."/>
            <person name="Dehal P."/>
            <person name="Jiang R.H."/>
            <person name="Aerts A."/>
            <person name="Arredondo F.D."/>
            <person name="Baxter L."/>
            <person name="Bensasson D."/>
            <person name="Beynon J.L."/>
            <person name="Chapman J."/>
            <person name="Damasceno C.M."/>
            <person name="Dorrance A.E."/>
            <person name="Dou D."/>
            <person name="Dickerman A.W."/>
            <person name="Dubchak I.L."/>
            <person name="Garbelotto M."/>
            <person name="Gijzen M."/>
            <person name="Gordon S.G."/>
            <person name="Govers F."/>
            <person name="Grunwald N.J."/>
            <person name="Huang W."/>
            <person name="Ivors K.L."/>
            <person name="Jones R.W."/>
            <person name="Kamoun S."/>
            <person name="Krampis K."/>
            <person name="Lamour K.H."/>
            <person name="Lee M.K."/>
            <person name="McDonald W.H."/>
            <person name="Medina M."/>
            <person name="Meijer H.J."/>
            <person name="Nordberg E.K."/>
            <person name="Maclean D.J."/>
            <person name="Ospina-Giraldo M.D."/>
            <person name="Morris P.F."/>
            <person name="Phuntumart V."/>
            <person name="Putnam N.H."/>
            <person name="Rash S."/>
            <person name="Rose J.K."/>
            <person name="Sakihama Y."/>
            <person name="Salamov A.A."/>
            <person name="Savidor A."/>
            <person name="Scheuring C.F."/>
            <person name="Smith B.M."/>
            <person name="Sobral B.W."/>
            <person name="Terry A."/>
            <person name="Torto-Alalibo T.A."/>
            <person name="Win J."/>
            <person name="Xu Z."/>
            <person name="Zhang H."/>
            <person name="Grigoriev I.V."/>
            <person name="Rokhsar D.S."/>
            <person name="Boore J.L."/>
        </authorList>
    </citation>
    <scope>NUCLEOTIDE SEQUENCE [LARGE SCALE GENOMIC DNA]</scope>
    <source>
        <strain evidence="6">Pr102</strain>
    </source>
</reference>
<dbReference type="InterPro" id="IPR012337">
    <property type="entry name" value="RNaseH-like_sf"/>
</dbReference>
<dbReference type="AlphaFoldDB" id="H3GKK9"/>
<dbReference type="Pfam" id="PF00078">
    <property type="entry name" value="RVT_1"/>
    <property type="match status" value="1"/>
</dbReference>
<dbReference type="GO" id="GO:0015074">
    <property type="term" value="P:DNA integration"/>
    <property type="evidence" value="ECO:0007669"/>
    <property type="project" value="InterPro"/>
</dbReference>
<dbReference type="EMBL" id="DS566017">
    <property type="status" value="NOT_ANNOTATED_CDS"/>
    <property type="molecule type" value="Genomic_DNA"/>
</dbReference>
<dbReference type="Pfam" id="PF13456">
    <property type="entry name" value="RVT_3"/>
    <property type="match status" value="1"/>
</dbReference>
<dbReference type="InterPro" id="IPR000953">
    <property type="entry name" value="Chromo/chromo_shadow_dom"/>
</dbReference>
<evidence type="ECO:0000259" key="3">
    <source>
        <dbReference type="PROSITE" id="PS50878"/>
    </source>
</evidence>
<feature type="domain" description="Integrase catalytic" evidence="4">
    <location>
        <begin position="759"/>
        <end position="920"/>
    </location>
</feature>
<dbReference type="SUPFAM" id="SSF56672">
    <property type="entry name" value="DNA/RNA polymerases"/>
    <property type="match status" value="1"/>
</dbReference>
<dbReference type="InterPro" id="IPR043128">
    <property type="entry name" value="Rev_trsase/Diguanyl_cyclase"/>
</dbReference>
<dbReference type="PANTHER" id="PTHR37984">
    <property type="entry name" value="PROTEIN CBG26694"/>
    <property type="match status" value="1"/>
</dbReference>
<dbReference type="InterPro" id="IPR001584">
    <property type="entry name" value="Integrase_cat-core"/>
</dbReference>
<dbReference type="eggNOG" id="KOG0017">
    <property type="taxonomic scope" value="Eukaryota"/>
</dbReference>
<dbReference type="InterPro" id="IPR000477">
    <property type="entry name" value="RT_dom"/>
</dbReference>
<dbReference type="GO" id="GO:0003676">
    <property type="term" value="F:nucleic acid binding"/>
    <property type="evidence" value="ECO:0007669"/>
    <property type="project" value="InterPro"/>
</dbReference>
<dbReference type="CDD" id="cd01647">
    <property type="entry name" value="RT_LTR"/>
    <property type="match status" value="1"/>
</dbReference>
<dbReference type="PROSITE" id="PS50013">
    <property type="entry name" value="CHROMO_2"/>
    <property type="match status" value="1"/>
</dbReference>
<protein>
    <submittedName>
        <fullName evidence="5">Uncharacterized protein</fullName>
    </submittedName>
</protein>
<proteinExistence type="predicted"/>
<reference evidence="5" key="2">
    <citation type="submission" date="2015-06" db="UniProtKB">
        <authorList>
            <consortium name="EnsemblProtists"/>
        </authorList>
    </citation>
    <scope>IDENTIFICATION</scope>
    <source>
        <strain evidence="5">Pr102</strain>
    </source>
</reference>
<dbReference type="PANTHER" id="PTHR37984:SF5">
    <property type="entry name" value="PROTEIN NYNRIN-LIKE"/>
    <property type="match status" value="1"/>
</dbReference>
<dbReference type="PROSITE" id="PS50994">
    <property type="entry name" value="INTEGRASE"/>
    <property type="match status" value="1"/>
</dbReference>
<dbReference type="Gene3D" id="2.40.50.40">
    <property type="match status" value="1"/>
</dbReference>
<dbReference type="SMART" id="SM00298">
    <property type="entry name" value="CHROMO"/>
    <property type="match status" value="1"/>
</dbReference>
<dbReference type="GO" id="GO:0004523">
    <property type="term" value="F:RNA-DNA hybrid ribonuclease activity"/>
    <property type="evidence" value="ECO:0007669"/>
    <property type="project" value="InterPro"/>
</dbReference>
<dbReference type="HOGENOM" id="CLU_000384_18_5_1"/>
<evidence type="ECO:0000313" key="5">
    <source>
        <dbReference type="EnsemblProtists" id="Phyra76817"/>
    </source>
</evidence>
<feature type="domain" description="Chromo" evidence="2">
    <location>
        <begin position="1042"/>
        <end position="1096"/>
    </location>
</feature>
<dbReference type="PROSITE" id="PS50878">
    <property type="entry name" value="RT_POL"/>
    <property type="match status" value="1"/>
</dbReference>
<dbReference type="Pfam" id="PF17919">
    <property type="entry name" value="RT_RNaseH_2"/>
    <property type="match status" value="1"/>
</dbReference>
<dbReference type="Gene3D" id="3.10.10.10">
    <property type="entry name" value="HIV Type 1 Reverse Transcriptase, subunit A, domain 1"/>
    <property type="match status" value="1"/>
</dbReference>
<dbReference type="InterPro" id="IPR036397">
    <property type="entry name" value="RNaseH_sf"/>
</dbReference>
<dbReference type="EnsemblProtists" id="Phyra76817">
    <property type="protein sequence ID" value="Phyra76817"/>
    <property type="gene ID" value="Phyra76817"/>
</dbReference>
<dbReference type="InterPro" id="IPR041588">
    <property type="entry name" value="Integrase_H2C2"/>
</dbReference>
<dbReference type="InterPro" id="IPR002156">
    <property type="entry name" value="RNaseH_domain"/>
</dbReference>
<organism evidence="5 6">
    <name type="scientific">Phytophthora ramorum</name>
    <name type="common">Sudden oak death agent</name>
    <dbReference type="NCBI Taxonomy" id="164328"/>
    <lineage>
        <taxon>Eukaryota</taxon>
        <taxon>Sar</taxon>
        <taxon>Stramenopiles</taxon>
        <taxon>Oomycota</taxon>
        <taxon>Peronosporomycetes</taxon>
        <taxon>Peronosporales</taxon>
        <taxon>Peronosporaceae</taxon>
        <taxon>Phytophthora</taxon>
    </lineage>
</organism>
<keyword evidence="6" id="KW-1185">Reference proteome</keyword>
<dbReference type="Gene3D" id="1.10.340.70">
    <property type="match status" value="1"/>
</dbReference>
<dbReference type="CDD" id="cd09279">
    <property type="entry name" value="RNase_HI_like"/>
    <property type="match status" value="1"/>
</dbReference>
<dbReference type="InterPro" id="IPR041577">
    <property type="entry name" value="RT_RNaseH_2"/>
</dbReference>
<evidence type="ECO:0000313" key="6">
    <source>
        <dbReference type="Proteomes" id="UP000005238"/>
    </source>
</evidence>
<name>H3GKK9_PHYRM</name>
<dbReference type="InterPro" id="IPR043502">
    <property type="entry name" value="DNA/RNA_pol_sf"/>
</dbReference>
<evidence type="ECO:0000256" key="1">
    <source>
        <dbReference type="ARBA" id="ARBA00023268"/>
    </source>
</evidence>
<dbReference type="InParanoid" id="H3GKK9"/>
<dbReference type="VEuPathDB" id="FungiDB:KRP23_14747"/>
<sequence>MPLINDLLEDLDKVLWYCSLDMASGFWVVSMTERARKISAFVTPFGLFEWTRMPFGLKNAPQIYQRLIDNALYGYLRISPDRDHTEPSDVFEKGEPEAHPGPSVLGRRSYIDDILITADTWDSICEKVEALLDACERWNLSISVVKSFWGHRKVEYLGHRVSADGLEANPKDLESLEKLPFPKTLRSMQSFLGSLNYYSRFIEDFAVYAAILYELREVDFYEMHHGKHEDRATESDDRWTRARTAFDLLKAKLATTPILRHFDSDCQPVIVVYANKWAISAALVQEHDGMYWPVIFTSRTLKSNELNYGIVDKEVLALLRILDVCYTLLTNRSIKVLSRYSTLAWLLNSSGFQGRLGRWAALLSEWTLEIRKCLKGEDEILGAIAASITPRAEVDEALIAIAPVKEPKRTIVMAPPTVELDEELLVVSFDGSARVKRSAGAYSAIVWKLPEWSIISAASEFADDLTVNEAEYRGLLLGFKLLSDQNRGRVVICGDSNLIIRQMRGEIDCKAPGLQILRQKAMDQVKAWPKHEFLHVKRDWNQSADRLASAALQREAGVIITDEGEIGDLVTINRLGELLHPSNDDPVVQVSAVTRSARRHRQVPAAMQEEIVQRMRSERLVRAQDEEKWIVDLKSYLRGDAAALTARDAKACAKIAGDYEVGEDGLLFYCVNTARLDEDRDSIARLVVPATLHQDFLHHYHASLEGGHQGIGRTYQRIKAHFHWRGLFKSVQQFVGECVDCETGKGRPVVQGESPGNVRATYPFQIIAMDHIPSLPKSFKGNTELLVWVDLFSGYVIAKAGASRTAQTIAENYEECVFRRFGASEAIRHDREPGFMSDFFRAFSRIVGQRQRATMAYRPQANGTAERMVQTLTRALKMYVADVNQQDWDEYAERLTFAINTAHDRQQYQRAREEVNARLKEAIQTRADRHNDGIRPHQIEAGSQVWLYLDRVKEGYARKLAHMWHGPFRVREMIGPYAARLEVAGTEYRLFPIVHVSKLKAVKVFSDRPDVTLATDEDGRFDFDEALLPEDSWEGDRSDDEFEVERITDVRSGRKTRYGRVHREFQVFWKGYTEPSWVDEADLNCGALMHEFERERTRRNRFGVMQSHEAEEDNS</sequence>
<dbReference type="VEuPathDB" id="FungiDB:KRP22_14139"/>
<keyword evidence="1" id="KW-0511">Multifunctional enzyme</keyword>
<dbReference type="SUPFAM" id="SSF54160">
    <property type="entry name" value="Chromo domain-like"/>
    <property type="match status" value="1"/>
</dbReference>
<dbReference type="Pfam" id="PF17921">
    <property type="entry name" value="Integrase_H2C2"/>
    <property type="match status" value="1"/>
</dbReference>
<dbReference type="Gene3D" id="3.30.420.10">
    <property type="entry name" value="Ribonuclease H-like superfamily/Ribonuclease H"/>
    <property type="match status" value="2"/>
</dbReference>
<dbReference type="SUPFAM" id="SSF53098">
    <property type="entry name" value="Ribonuclease H-like"/>
    <property type="match status" value="2"/>
</dbReference>
<accession>H3GKK9</accession>
<evidence type="ECO:0000259" key="4">
    <source>
        <dbReference type="PROSITE" id="PS50994"/>
    </source>
</evidence>
<evidence type="ECO:0000259" key="2">
    <source>
        <dbReference type="PROSITE" id="PS50013"/>
    </source>
</evidence>
<dbReference type="FunFam" id="1.10.340.70:FF:000001">
    <property type="entry name" value="Retrovirus-related Pol polyprotein from transposon gypsy-like Protein"/>
    <property type="match status" value="1"/>
</dbReference>
<dbReference type="OMA" id="DWAITEE"/>
<dbReference type="CDD" id="cd00024">
    <property type="entry name" value="CD_CSD"/>
    <property type="match status" value="1"/>
</dbReference>
<dbReference type="GO" id="GO:0003964">
    <property type="term" value="F:RNA-directed DNA polymerase activity"/>
    <property type="evidence" value="ECO:0007669"/>
    <property type="project" value="UniProtKB-KW"/>
</dbReference>
<dbReference type="Proteomes" id="UP000005238">
    <property type="component" value="Unassembled WGS sequence"/>
</dbReference>
<dbReference type="InterPro" id="IPR050951">
    <property type="entry name" value="Retrovirus_Pol_polyprotein"/>
</dbReference>
<dbReference type="Gene3D" id="3.30.70.270">
    <property type="match status" value="2"/>
</dbReference>
<dbReference type="InterPro" id="IPR016197">
    <property type="entry name" value="Chromo-like_dom_sf"/>
</dbReference>
<feature type="domain" description="Reverse transcriptase" evidence="3">
    <location>
        <begin position="1"/>
        <end position="161"/>
    </location>
</feature>